<organism evidence="1">
    <name type="scientific">Singulisphaera sp. Ch08</name>
    <dbReference type="NCBI Taxonomy" id="3120278"/>
    <lineage>
        <taxon>Bacteria</taxon>
        <taxon>Pseudomonadati</taxon>
        <taxon>Planctomycetota</taxon>
        <taxon>Planctomycetia</taxon>
        <taxon>Isosphaerales</taxon>
        <taxon>Isosphaeraceae</taxon>
        <taxon>Singulisphaera</taxon>
    </lineage>
</organism>
<name>A0AAU7C8Z8_9BACT</name>
<dbReference type="AlphaFoldDB" id="A0AAU7C8Z8"/>
<evidence type="ECO:0000313" key="1">
    <source>
        <dbReference type="EMBL" id="XBH01457.1"/>
    </source>
</evidence>
<accession>A0AAU7C8Z8</accession>
<proteinExistence type="predicted"/>
<protein>
    <submittedName>
        <fullName evidence="1">Uncharacterized protein</fullName>
    </submittedName>
</protein>
<gene>
    <name evidence="1" type="ORF">V5E97_24250</name>
</gene>
<sequence length="89" mass="9887">MLVHHKKAWFQIDKFSSYNAKSGELVSMNGFVCFVFFDIDEDPRAGSHATLECLGPIRTSSGGPPRVFATEQEAVKAGIHFMEQESGHQ</sequence>
<dbReference type="EMBL" id="CP155447">
    <property type="protein sequence ID" value="XBH01457.1"/>
    <property type="molecule type" value="Genomic_DNA"/>
</dbReference>
<dbReference type="RefSeq" id="WP_406694166.1">
    <property type="nucleotide sequence ID" value="NZ_CP155447.1"/>
</dbReference>
<reference evidence="1" key="1">
    <citation type="submission" date="2024-05" db="EMBL/GenBank/DDBJ databases">
        <title>Planctomycetes of the genus Singulisphaera possess chitinolytic capabilities.</title>
        <authorList>
            <person name="Ivanova A."/>
        </authorList>
    </citation>
    <scope>NUCLEOTIDE SEQUENCE</scope>
    <source>
        <strain evidence="1">Ch08T</strain>
    </source>
</reference>